<feature type="region of interest" description="Disordered" evidence="1">
    <location>
        <begin position="1"/>
        <end position="76"/>
    </location>
</feature>
<organism evidence="3 4">
    <name type="scientific">Kitasatospora viridis</name>
    <dbReference type="NCBI Taxonomy" id="281105"/>
    <lineage>
        <taxon>Bacteria</taxon>
        <taxon>Bacillati</taxon>
        <taxon>Actinomycetota</taxon>
        <taxon>Actinomycetes</taxon>
        <taxon>Kitasatosporales</taxon>
        <taxon>Streptomycetaceae</taxon>
        <taxon>Kitasatospora</taxon>
    </lineage>
</organism>
<feature type="region of interest" description="Disordered" evidence="1">
    <location>
        <begin position="242"/>
        <end position="264"/>
    </location>
</feature>
<protein>
    <submittedName>
        <fullName evidence="3">Uncharacterized protein</fullName>
    </submittedName>
</protein>
<sequence>MRVPITEDPEPRPSGEEPDPFENLVLDEEFVKGATVKEQSGRTRMLTARWKKNPPEPVPHRDQQPRPTAEIGRRRFGRKAVRLDPWGNKPRSRKVNWQGPVFVVLAVAVVLAGLNVNGLHDWYTRNFGGGQGADAVAPAKPVVTQAPETAQPTAAPPSQDIPETPTVAHPWIGSPAESWPVGADAIQPPPAQAVGVFSADQVAAQLQVVKQFLVESSIDPAVLAGGRPDAALALLNPSSRKVAEQELDSPSTEHNPTNLFSRFNPRTAVPATNDVHLQGRMTFESDGEKGMVVHVDYTFVYALAPGPDKFKPLHGASPSSNSQSVALAQLDPFALITREIVRREADYEFRDPDKYVVEDGKISLSKWLGTRDNNYCDSDDGWLEPEFPDASGESGPGPSASGSPVDPYDRSKPIPEDTGGPGCGTISRS</sequence>
<accession>A0A561UJ04</accession>
<dbReference type="EMBL" id="VIWT01000001">
    <property type="protein sequence ID" value="TWF99335.1"/>
    <property type="molecule type" value="Genomic_DNA"/>
</dbReference>
<evidence type="ECO:0000256" key="2">
    <source>
        <dbReference type="SAM" id="Phobius"/>
    </source>
</evidence>
<dbReference type="AlphaFoldDB" id="A0A561UJ04"/>
<reference evidence="3 4" key="1">
    <citation type="submission" date="2019-06" db="EMBL/GenBank/DDBJ databases">
        <title>Sequencing the genomes of 1000 actinobacteria strains.</title>
        <authorList>
            <person name="Klenk H.-P."/>
        </authorList>
    </citation>
    <scope>NUCLEOTIDE SEQUENCE [LARGE SCALE GENOMIC DNA]</scope>
    <source>
        <strain evidence="3 4">DSM 44826</strain>
    </source>
</reference>
<evidence type="ECO:0000313" key="4">
    <source>
        <dbReference type="Proteomes" id="UP000317940"/>
    </source>
</evidence>
<feature type="compositionally biased region" description="Acidic residues" evidence="1">
    <location>
        <begin position="16"/>
        <end position="28"/>
    </location>
</feature>
<proteinExistence type="predicted"/>
<comment type="caution">
    <text evidence="3">The sequence shown here is derived from an EMBL/GenBank/DDBJ whole genome shotgun (WGS) entry which is preliminary data.</text>
</comment>
<name>A0A561UJ04_9ACTN</name>
<evidence type="ECO:0000313" key="3">
    <source>
        <dbReference type="EMBL" id="TWF99335.1"/>
    </source>
</evidence>
<gene>
    <name evidence="3" type="ORF">FHX73_113178</name>
</gene>
<feature type="compositionally biased region" description="Polar residues" evidence="1">
    <location>
        <begin position="248"/>
        <end position="261"/>
    </location>
</feature>
<evidence type="ECO:0000256" key="1">
    <source>
        <dbReference type="SAM" id="MobiDB-lite"/>
    </source>
</evidence>
<keyword evidence="2" id="KW-0472">Membrane</keyword>
<keyword evidence="4" id="KW-1185">Reference proteome</keyword>
<keyword evidence="2" id="KW-1133">Transmembrane helix</keyword>
<keyword evidence="2" id="KW-0812">Transmembrane</keyword>
<feature type="region of interest" description="Disordered" evidence="1">
    <location>
        <begin position="379"/>
        <end position="429"/>
    </location>
</feature>
<dbReference type="Proteomes" id="UP000317940">
    <property type="component" value="Unassembled WGS sequence"/>
</dbReference>
<feature type="compositionally biased region" description="Low complexity" evidence="1">
    <location>
        <begin position="388"/>
        <end position="406"/>
    </location>
</feature>
<feature type="transmembrane region" description="Helical" evidence="2">
    <location>
        <begin position="99"/>
        <end position="116"/>
    </location>
</feature>